<dbReference type="GO" id="GO:0003729">
    <property type="term" value="F:mRNA binding"/>
    <property type="evidence" value="ECO:0007669"/>
    <property type="project" value="TreeGrafter"/>
</dbReference>
<dbReference type="AlphaFoldDB" id="A0A3P6FI49"/>
<feature type="domain" description="RRM" evidence="5">
    <location>
        <begin position="293"/>
        <end position="367"/>
    </location>
</feature>
<name>A0A3P6FI49_BRAOL</name>
<evidence type="ECO:0000256" key="1">
    <source>
        <dbReference type="ARBA" id="ARBA00004123"/>
    </source>
</evidence>
<dbReference type="InterPro" id="IPR051183">
    <property type="entry name" value="U1_U11-U12_snRNP_70-35kDa"/>
</dbReference>
<dbReference type="GO" id="GO:0071004">
    <property type="term" value="C:U2-type prespliceosome"/>
    <property type="evidence" value="ECO:0007669"/>
    <property type="project" value="TreeGrafter"/>
</dbReference>
<dbReference type="InterPro" id="IPR000504">
    <property type="entry name" value="RRM_dom"/>
</dbReference>
<dbReference type="Gene3D" id="3.30.70.330">
    <property type="match status" value="4"/>
</dbReference>
<comment type="subcellular location">
    <subcellularLocation>
        <location evidence="1">Nucleus</location>
    </subcellularLocation>
</comment>
<dbReference type="GO" id="GO:0005685">
    <property type="term" value="C:U1 snRNP"/>
    <property type="evidence" value="ECO:0007669"/>
    <property type="project" value="TreeGrafter"/>
</dbReference>
<dbReference type="CDD" id="cd00590">
    <property type="entry name" value="RRM_SF"/>
    <property type="match status" value="3"/>
</dbReference>
<evidence type="ECO:0000259" key="5">
    <source>
        <dbReference type="PROSITE" id="PS50102"/>
    </source>
</evidence>
<keyword evidence="3" id="KW-0694">RNA-binding</keyword>
<dbReference type="SMART" id="SM00360">
    <property type="entry name" value="RRM"/>
    <property type="match status" value="4"/>
</dbReference>
<organism evidence="6">
    <name type="scientific">Brassica oleracea</name>
    <name type="common">Wild cabbage</name>
    <dbReference type="NCBI Taxonomy" id="3712"/>
    <lineage>
        <taxon>Eukaryota</taxon>
        <taxon>Viridiplantae</taxon>
        <taxon>Streptophyta</taxon>
        <taxon>Embryophyta</taxon>
        <taxon>Tracheophyta</taxon>
        <taxon>Spermatophyta</taxon>
        <taxon>Magnoliopsida</taxon>
        <taxon>eudicotyledons</taxon>
        <taxon>Gunneridae</taxon>
        <taxon>Pentapetalae</taxon>
        <taxon>rosids</taxon>
        <taxon>malvids</taxon>
        <taxon>Brassicales</taxon>
        <taxon>Brassicaceae</taxon>
        <taxon>Brassiceae</taxon>
        <taxon>Brassica</taxon>
    </lineage>
</organism>
<sequence length="548" mass="63406">MATSSKKSVFDFTGKRKKSGSDSEPANLLVKHKLKETKPMILKKHKAEEVVVKRKTILVRGLPKDAGIADIIDLFKHVGQVVRVQLVVHHGFRKTGEYGFVKFASSNQADKALQKIKYLHGRQIIAQSFPYVNIISKYCKDHTVWNKDFILREEDETPPPKFVENVVFVSNLSPQTKLFHIIDYFSHVGEVVSVRLIVNPEGKHVGYGFVEFCSAYRAHKALEKMNGEYLLDHKIFIDLAKLPPYRLLPIYEDYIRRGILVRDEDETEDRLYQEVGLFDETPKKHNFVAVRNKTIFVNNLPCPTLIQDLIDLFKDVGKVVHVRLVIDCEGNQIGDGYVEFSSEEEAEQALKKEYLPDQEIFLCSAEGFLDPKYCIDHKVWYEDYLGRENRLIEEDDDVEEGFDETHDFAEEVALRKKTLFVYNLSPGIRRINLVDYYRNVGKVCRVRLVVNREGEHVGCGFVEFASAEEAKEALLYENSRAMNILSDVVEMAPYPIRPKYRLAEKLWNEEYLGPESLPTEEDYEEDYLEKPEVTELFCGKKKTFSYDD</sequence>
<dbReference type="PANTHER" id="PTHR13952:SF24">
    <property type="entry name" value="RRM DOMAIN-CONTAINING PROTEIN"/>
    <property type="match status" value="1"/>
</dbReference>
<evidence type="ECO:0000256" key="3">
    <source>
        <dbReference type="PROSITE-ProRule" id="PRU00176"/>
    </source>
</evidence>
<dbReference type="InterPro" id="IPR012677">
    <property type="entry name" value="Nucleotide-bd_a/b_plait_sf"/>
</dbReference>
<gene>
    <name evidence="6" type="ORF">BOLC5T34971H</name>
</gene>
<evidence type="ECO:0000313" key="6">
    <source>
        <dbReference type="EMBL" id="VDD47424.1"/>
    </source>
</evidence>
<proteinExistence type="predicted"/>
<dbReference type="EMBL" id="LR031877">
    <property type="protein sequence ID" value="VDD47424.1"/>
    <property type="molecule type" value="Genomic_DNA"/>
</dbReference>
<dbReference type="SUPFAM" id="SSF54928">
    <property type="entry name" value="RNA-binding domain, RBD"/>
    <property type="match status" value="3"/>
</dbReference>
<protein>
    <recommendedName>
        <fullName evidence="5">RRM domain-containing protein</fullName>
    </recommendedName>
</protein>
<dbReference type="PROSITE" id="PS50102">
    <property type="entry name" value="RRM"/>
    <property type="match status" value="4"/>
</dbReference>
<feature type="domain" description="RRM" evidence="5">
    <location>
        <begin position="165"/>
        <end position="242"/>
    </location>
</feature>
<feature type="domain" description="RRM" evidence="5">
    <location>
        <begin position="417"/>
        <end position="483"/>
    </location>
</feature>
<reference evidence="6" key="1">
    <citation type="submission" date="2018-11" db="EMBL/GenBank/DDBJ databases">
        <authorList>
            <consortium name="Genoscope - CEA"/>
            <person name="William W."/>
        </authorList>
    </citation>
    <scope>NUCLEOTIDE SEQUENCE</scope>
</reference>
<feature type="region of interest" description="Disordered" evidence="4">
    <location>
        <begin position="1"/>
        <end position="25"/>
    </location>
</feature>
<dbReference type="GO" id="GO:0000398">
    <property type="term" value="P:mRNA splicing, via spliceosome"/>
    <property type="evidence" value="ECO:0007669"/>
    <property type="project" value="TreeGrafter"/>
</dbReference>
<keyword evidence="2" id="KW-0539">Nucleus</keyword>
<evidence type="ECO:0000256" key="4">
    <source>
        <dbReference type="SAM" id="MobiDB-lite"/>
    </source>
</evidence>
<dbReference type="GO" id="GO:0030619">
    <property type="term" value="F:U1 snRNA binding"/>
    <property type="evidence" value="ECO:0007669"/>
    <property type="project" value="TreeGrafter"/>
</dbReference>
<dbReference type="PANTHER" id="PTHR13952">
    <property type="entry name" value="U1 SMALL NUCLEAR RIBONUCLEOPROTEIN 70 KD"/>
    <property type="match status" value="1"/>
</dbReference>
<dbReference type="GO" id="GO:0071011">
    <property type="term" value="C:precatalytic spliceosome"/>
    <property type="evidence" value="ECO:0007669"/>
    <property type="project" value="TreeGrafter"/>
</dbReference>
<dbReference type="InterPro" id="IPR035979">
    <property type="entry name" value="RBD_domain_sf"/>
</dbReference>
<feature type="domain" description="RRM" evidence="5">
    <location>
        <begin position="55"/>
        <end position="137"/>
    </location>
</feature>
<dbReference type="Pfam" id="PF00076">
    <property type="entry name" value="RRM_1"/>
    <property type="match status" value="4"/>
</dbReference>
<evidence type="ECO:0000256" key="2">
    <source>
        <dbReference type="ARBA" id="ARBA00023242"/>
    </source>
</evidence>
<accession>A0A3P6FI49</accession>